<evidence type="ECO:0000313" key="1">
    <source>
        <dbReference type="EMBL" id="MDH1900305.1"/>
    </source>
</evidence>
<dbReference type="EMBL" id="JAOCFT010000002">
    <property type="protein sequence ID" value="MDH1900305.1"/>
    <property type="molecule type" value="Genomic_DNA"/>
</dbReference>
<dbReference type="RefSeq" id="WP_236748028.1">
    <property type="nucleotide sequence ID" value="NZ_CP100393.1"/>
</dbReference>
<dbReference type="Proteomes" id="UP001160758">
    <property type="component" value="Unassembled WGS sequence"/>
</dbReference>
<name>A0AA43ALG2_AERCA</name>
<dbReference type="Gene3D" id="2.60.120.560">
    <property type="entry name" value="Exo-inulinase, domain 1"/>
    <property type="match status" value="1"/>
</dbReference>
<reference evidence="1" key="1">
    <citation type="submission" date="2022-09" db="EMBL/GenBank/DDBJ databases">
        <title>Intensive care unit water sources are persistently colonized with multi-drug resistant bacteria and are the site of extensive horizontal gene transfer of antibiotic resistance genes.</title>
        <authorList>
            <person name="Diorio-Toth L."/>
        </authorList>
    </citation>
    <scope>NUCLEOTIDE SEQUENCE</scope>
    <source>
        <strain evidence="1">GD03796</strain>
    </source>
</reference>
<gene>
    <name evidence="1" type="ORF">N5I07_22700</name>
</gene>
<proteinExistence type="predicted"/>
<dbReference type="AlphaFoldDB" id="A0AA43ALG2"/>
<evidence type="ECO:0000313" key="2">
    <source>
        <dbReference type="Proteomes" id="UP001160758"/>
    </source>
</evidence>
<sequence>MALGDVVYEKVIDFAVTPNVPTTLFGTGISAAYESVSKTLQASIGLAQGGVIFSGEPTCQEYDAECELTLKIVSDSAGRKHVGGWLVTPTGTQANGYRFFALDNTFGISKWINAVESSVQSASNSTGSGLVVGQSYRVKFTKVGTNLTLYVNDVQVMQASDNTHFNLRPALFLYGCTVQVSKIIWRHLDSALTLGEVRTHRMRFTPANQEPRSVFQPQDVAWVSGEGRGYAGPVNPTQLDTNLLCSGLDRYWLRDGVQNVLQGYIESTVTINGEGVARRVLCFGQAGNLVGETMSRASDGKYRFDLLWLNRRYMLVAQDDPAFGPADYNAVAADFQLPTPYAPGEGVGLA</sequence>
<comment type="caution">
    <text evidence="1">The sequence shown here is derived from an EMBL/GenBank/DDBJ whole genome shotgun (WGS) entry which is preliminary data.</text>
</comment>
<organism evidence="1 2">
    <name type="scientific">Aeromonas caviae</name>
    <name type="common">Aeromonas punctata</name>
    <dbReference type="NCBI Taxonomy" id="648"/>
    <lineage>
        <taxon>Bacteria</taxon>
        <taxon>Pseudomonadati</taxon>
        <taxon>Pseudomonadota</taxon>
        <taxon>Gammaproteobacteria</taxon>
        <taxon>Aeromonadales</taxon>
        <taxon>Aeromonadaceae</taxon>
        <taxon>Aeromonas</taxon>
    </lineage>
</organism>
<accession>A0AA43ALG2</accession>
<protein>
    <submittedName>
        <fullName evidence="1">Uncharacterized protein</fullName>
    </submittedName>
</protein>